<dbReference type="Proteomes" id="UP000011668">
    <property type="component" value="Unassembled WGS sequence"/>
</dbReference>
<proteinExistence type="predicted"/>
<keyword evidence="1" id="KW-1133">Transmembrane helix</keyword>
<keyword evidence="1" id="KW-0812">Transmembrane</keyword>
<organism evidence="2 3">
    <name type="scientific">Thanatephorus cucumeris (strain AG1-IA)</name>
    <name type="common">Rice sheath blight fungus</name>
    <name type="synonym">Rhizoctonia solani</name>
    <dbReference type="NCBI Taxonomy" id="983506"/>
    <lineage>
        <taxon>Eukaryota</taxon>
        <taxon>Fungi</taxon>
        <taxon>Dikarya</taxon>
        <taxon>Basidiomycota</taxon>
        <taxon>Agaricomycotina</taxon>
        <taxon>Agaricomycetes</taxon>
        <taxon>Cantharellales</taxon>
        <taxon>Ceratobasidiaceae</taxon>
        <taxon>Rhizoctonia</taxon>
        <taxon>Rhizoctonia solani AG-1</taxon>
    </lineage>
</organism>
<reference evidence="2 3" key="1">
    <citation type="journal article" date="2013" name="Nat. Commun.">
        <title>The evolution and pathogenic mechanisms of the rice sheath blight pathogen.</title>
        <authorList>
            <person name="Zheng A."/>
            <person name="Lin R."/>
            <person name="Xu L."/>
            <person name="Qin P."/>
            <person name="Tang C."/>
            <person name="Ai P."/>
            <person name="Zhang D."/>
            <person name="Liu Y."/>
            <person name="Sun Z."/>
            <person name="Feng H."/>
            <person name="Wang Y."/>
            <person name="Chen Y."/>
            <person name="Liang X."/>
            <person name="Fu R."/>
            <person name="Li Q."/>
            <person name="Zhang J."/>
            <person name="Yu X."/>
            <person name="Xie Z."/>
            <person name="Ding L."/>
            <person name="Guan P."/>
            <person name="Tang J."/>
            <person name="Liang Y."/>
            <person name="Wang S."/>
            <person name="Deng Q."/>
            <person name="Li S."/>
            <person name="Zhu J."/>
            <person name="Wang L."/>
            <person name="Liu H."/>
            <person name="Li P."/>
        </authorList>
    </citation>
    <scope>NUCLEOTIDE SEQUENCE [LARGE SCALE GENOMIC DNA]</scope>
    <source>
        <strain evidence="3">AG-1 IA</strain>
    </source>
</reference>
<evidence type="ECO:0000313" key="2">
    <source>
        <dbReference type="EMBL" id="ELU40018.1"/>
    </source>
</evidence>
<name>L8WTD4_THACA</name>
<evidence type="ECO:0000313" key="3">
    <source>
        <dbReference type="Proteomes" id="UP000011668"/>
    </source>
</evidence>
<evidence type="ECO:0000256" key="1">
    <source>
        <dbReference type="SAM" id="Phobius"/>
    </source>
</evidence>
<comment type="caution">
    <text evidence="2">The sequence shown here is derived from an EMBL/GenBank/DDBJ whole genome shotgun (WGS) entry which is preliminary data.</text>
</comment>
<gene>
    <name evidence="2" type="ORF">AG1IA_05952</name>
</gene>
<protein>
    <submittedName>
        <fullName evidence="2">Uncharacterized protein</fullName>
    </submittedName>
</protein>
<keyword evidence="3" id="KW-1185">Reference proteome</keyword>
<dbReference type="AlphaFoldDB" id="L8WTD4"/>
<dbReference type="OrthoDB" id="10504364at2759"/>
<dbReference type="EMBL" id="AFRT01001537">
    <property type="protein sequence ID" value="ELU40018.1"/>
    <property type="molecule type" value="Genomic_DNA"/>
</dbReference>
<feature type="transmembrane region" description="Helical" evidence="1">
    <location>
        <begin position="198"/>
        <end position="220"/>
    </location>
</feature>
<keyword evidence="1" id="KW-0472">Membrane</keyword>
<accession>L8WTD4</accession>
<dbReference type="HOGENOM" id="CLU_1001768_0_0_1"/>
<sequence>MISHMNHPDVVPILPSGMAYQTRGPTSGLAHFRPHIIPGNDTTTPFFCIVTLGPGPMLGYKILGHTPCVQVGGMNRSQYTLAIEMRKDAKTKKRRHASRPRLLGRTGRKDIGGSMRLILLRGQYKECIMLAFILGGGSGSSSDPINIGMLIPSPIFTSRQAQERCTHVCRKPCSTLPLSLSRAYSTPTLIIRQYRIMLFSRLFSIIAVASVIAPVISIPLPRPISDFEIEAEVVGLEIEVEKKHGEVEIEIEKEGSGSHPLSELEVEIKVKEPGVRSD</sequence>